<dbReference type="OrthoDB" id="1934652at2759"/>
<feature type="chain" id="PRO_5012772219" description="Basic blue protein" evidence="6">
    <location>
        <begin position="28"/>
        <end position="132"/>
    </location>
</feature>
<feature type="signal peptide" evidence="6">
    <location>
        <begin position="1"/>
        <end position="27"/>
    </location>
</feature>
<gene>
    <name evidence="8" type="ORF">CFOL_v3_10893</name>
</gene>
<accession>A0A1Q3BH97</accession>
<evidence type="ECO:0000313" key="8">
    <source>
        <dbReference type="EMBL" id="GAV67387.1"/>
    </source>
</evidence>
<evidence type="ECO:0000256" key="4">
    <source>
        <dbReference type="ARBA" id="ARBA00071970"/>
    </source>
</evidence>
<dbReference type="GO" id="GO:0046872">
    <property type="term" value="F:metal ion binding"/>
    <property type="evidence" value="ECO:0007669"/>
    <property type="project" value="UniProtKB-KW"/>
</dbReference>
<dbReference type="FunFam" id="2.60.40.420:FF:000013">
    <property type="entry name" value="basic blue protein-like"/>
    <property type="match status" value="1"/>
</dbReference>
<dbReference type="Proteomes" id="UP000187406">
    <property type="component" value="Unassembled WGS sequence"/>
</dbReference>
<keyword evidence="1" id="KW-0479">Metal-binding</keyword>
<dbReference type="InParanoid" id="A0A1Q3BH97"/>
<evidence type="ECO:0000256" key="5">
    <source>
        <dbReference type="ARBA" id="ARBA00082491"/>
    </source>
</evidence>
<dbReference type="PANTHER" id="PTHR33021">
    <property type="entry name" value="BLUE COPPER PROTEIN"/>
    <property type="match status" value="1"/>
</dbReference>
<feature type="domain" description="Phytocyanin" evidence="7">
    <location>
        <begin position="28"/>
        <end position="127"/>
    </location>
</feature>
<evidence type="ECO:0000313" key="9">
    <source>
        <dbReference type="Proteomes" id="UP000187406"/>
    </source>
</evidence>
<dbReference type="GO" id="GO:0009055">
    <property type="term" value="F:electron transfer activity"/>
    <property type="evidence" value="ECO:0007669"/>
    <property type="project" value="InterPro"/>
</dbReference>
<evidence type="ECO:0000256" key="3">
    <source>
        <dbReference type="ARBA" id="ARBA00023157"/>
    </source>
</evidence>
<protein>
    <recommendedName>
        <fullName evidence="4">Basic blue protein</fullName>
    </recommendedName>
    <alternativeName>
        <fullName evidence="5">Plantacyanin</fullName>
    </alternativeName>
</protein>
<proteinExistence type="predicted"/>
<keyword evidence="9" id="KW-1185">Reference proteome</keyword>
<sequence length="132" mass="14703">MALARGTVLVATMVLLFVVLHCEVAHAKTWTVGDGFGWTLAINEEVWPRGKTFYAGDILVFNYDYQEGNVVVVNKKGYDTCTVNEKARVYESGHDRIQLAFGQNYFISSYQEGECAGGLKMAIYAKARPPLQ</sequence>
<dbReference type="GO" id="GO:0005886">
    <property type="term" value="C:plasma membrane"/>
    <property type="evidence" value="ECO:0007669"/>
    <property type="project" value="TreeGrafter"/>
</dbReference>
<evidence type="ECO:0000256" key="1">
    <source>
        <dbReference type="ARBA" id="ARBA00022723"/>
    </source>
</evidence>
<keyword evidence="3" id="KW-1015">Disulfide bond</keyword>
<dbReference type="InterPro" id="IPR008972">
    <property type="entry name" value="Cupredoxin"/>
</dbReference>
<dbReference type="CDD" id="cd11013">
    <property type="entry name" value="Plantacyanin"/>
    <property type="match status" value="1"/>
</dbReference>
<dbReference type="InterPro" id="IPR041844">
    <property type="entry name" value="Plantacyanin"/>
</dbReference>
<reference evidence="9" key="1">
    <citation type="submission" date="2016-04" db="EMBL/GenBank/DDBJ databases">
        <title>Cephalotus genome sequencing.</title>
        <authorList>
            <person name="Fukushima K."/>
            <person name="Hasebe M."/>
            <person name="Fang X."/>
        </authorList>
    </citation>
    <scope>NUCLEOTIDE SEQUENCE [LARGE SCALE GENOMIC DNA]</scope>
    <source>
        <strain evidence="9">cv. St1</strain>
    </source>
</reference>
<evidence type="ECO:0000256" key="2">
    <source>
        <dbReference type="ARBA" id="ARBA00023008"/>
    </source>
</evidence>
<dbReference type="Pfam" id="PF02298">
    <property type="entry name" value="Cu_bind_like"/>
    <property type="match status" value="1"/>
</dbReference>
<dbReference type="STRING" id="3775.A0A1Q3BH97"/>
<dbReference type="PANTHER" id="PTHR33021:SF292">
    <property type="entry name" value="EARLY NODULIN-LIKE PROTEIN 22"/>
    <property type="match status" value="1"/>
</dbReference>
<dbReference type="AlphaFoldDB" id="A0A1Q3BH97"/>
<dbReference type="EMBL" id="BDDD01000541">
    <property type="protein sequence ID" value="GAV67387.1"/>
    <property type="molecule type" value="Genomic_DNA"/>
</dbReference>
<evidence type="ECO:0000256" key="6">
    <source>
        <dbReference type="SAM" id="SignalP"/>
    </source>
</evidence>
<dbReference type="Gene3D" id="2.60.40.420">
    <property type="entry name" value="Cupredoxins - blue copper proteins"/>
    <property type="match status" value="1"/>
</dbReference>
<keyword evidence="6" id="KW-0732">Signal</keyword>
<dbReference type="PROSITE" id="PS51485">
    <property type="entry name" value="PHYTOCYANIN"/>
    <property type="match status" value="1"/>
</dbReference>
<organism evidence="8 9">
    <name type="scientific">Cephalotus follicularis</name>
    <name type="common">Albany pitcher plant</name>
    <dbReference type="NCBI Taxonomy" id="3775"/>
    <lineage>
        <taxon>Eukaryota</taxon>
        <taxon>Viridiplantae</taxon>
        <taxon>Streptophyta</taxon>
        <taxon>Embryophyta</taxon>
        <taxon>Tracheophyta</taxon>
        <taxon>Spermatophyta</taxon>
        <taxon>Magnoliopsida</taxon>
        <taxon>eudicotyledons</taxon>
        <taxon>Gunneridae</taxon>
        <taxon>Pentapetalae</taxon>
        <taxon>rosids</taxon>
        <taxon>fabids</taxon>
        <taxon>Oxalidales</taxon>
        <taxon>Cephalotaceae</taxon>
        <taxon>Cephalotus</taxon>
    </lineage>
</organism>
<keyword evidence="2" id="KW-0186">Copper</keyword>
<evidence type="ECO:0000259" key="7">
    <source>
        <dbReference type="PROSITE" id="PS51485"/>
    </source>
</evidence>
<comment type="caution">
    <text evidence="8">The sequence shown here is derived from an EMBL/GenBank/DDBJ whole genome shotgun (WGS) entry which is preliminary data.</text>
</comment>
<dbReference type="SUPFAM" id="SSF49503">
    <property type="entry name" value="Cupredoxins"/>
    <property type="match status" value="1"/>
</dbReference>
<name>A0A1Q3BH97_CEPFO</name>
<dbReference type="InterPro" id="IPR039391">
    <property type="entry name" value="Phytocyanin-like"/>
</dbReference>
<dbReference type="InterPro" id="IPR003245">
    <property type="entry name" value="Phytocyanin_dom"/>
</dbReference>